<gene>
    <name evidence="2" type="ORF">EPI10_025333</name>
</gene>
<name>A0A5B6W0K4_9ROSI</name>
<evidence type="ECO:0000256" key="1">
    <source>
        <dbReference type="SAM" id="SignalP"/>
    </source>
</evidence>
<organism evidence="2 3">
    <name type="scientific">Gossypium australe</name>
    <dbReference type="NCBI Taxonomy" id="47621"/>
    <lineage>
        <taxon>Eukaryota</taxon>
        <taxon>Viridiplantae</taxon>
        <taxon>Streptophyta</taxon>
        <taxon>Embryophyta</taxon>
        <taxon>Tracheophyta</taxon>
        <taxon>Spermatophyta</taxon>
        <taxon>Magnoliopsida</taxon>
        <taxon>eudicotyledons</taxon>
        <taxon>Gunneridae</taxon>
        <taxon>Pentapetalae</taxon>
        <taxon>rosids</taxon>
        <taxon>malvids</taxon>
        <taxon>Malvales</taxon>
        <taxon>Malvaceae</taxon>
        <taxon>Malvoideae</taxon>
        <taxon>Gossypium</taxon>
    </lineage>
</organism>
<comment type="caution">
    <text evidence="2">The sequence shown here is derived from an EMBL/GenBank/DDBJ whole genome shotgun (WGS) entry which is preliminary data.</text>
</comment>
<feature type="signal peptide" evidence="1">
    <location>
        <begin position="1"/>
        <end position="29"/>
    </location>
</feature>
<feature type="chain" id="PRO_5022891872" evidence="1">
    <location>
        <begin position="30"/>
        <end position="101"/>
    </location>
</feature>
<sequence length="101" mass="11384">MITGRRITAPFYLPMLSFIHLMREGLVLGALPPPFPSFRSLQYKQGKIKDSYKGLLVKVTSIQATVLGHRLRSGLPGMHRYYSPLQSSMHIIANDRTGNNE</sequence>
<dbReference type="Proteomes" id="UP000325315">
    <property type="component" value="Unassembled WGS sequence"/>
</dbReference>
<evidence type="ECO:0000313" key="2">
    <source>
        <dbReference type="EMBL" id="KAA3475110.1"/>
    </source>
</evidence>
<dbReference type="AlphaFoldDB" id="A0A5B6W0K4"/>
<keyword evidence="1" id="KW-0732">Signal</keyword>
<protein>
    <submittedName>
        <fullName evidence="2">Uncharacterized protein</fullName>
    </submittedName>
</protein>
<reference evidence="3" key="1">
    <citation type="journal article" date="2019" name="Plant Biotechnol. J.">
        <title>Genome sequencing of the Australian wild diploid species Gossypium australe highlights disease resistance and delayed gland morphogenesis.</title>
        <authorList>
            <person name="Cai Y."/>
            <person name="Cai X."/>
            <person name="Wang Q."/>
            <person name="Wang P."/>
            <person name="Zhang Y."/>
            <person name="Cai C."/>
            <person name="Xu Y."/>
            <person name="Wang K."/>
            <person name="Zhou Z."/>
            <person name="Wang C."/>
            <person name="Geng S."/>
            <person name="Li B."/>
            <person name="Dong Q."/>
            <person name="Hou Y."/>
            <person name="Wang H."/>
            <person name="Ai P."/>
            <person name="Liu Z."/>
            <person name="Yi F."/>
            <person name="Sun M."/>
            <person name="An G."/>
            <person name="Cheng J."/>
            <person name="Zhang Y."/>
            <person name="Shi Q."/>
            <person name="Xie Y."/>
            <person name="Shi X."/>
            <person name="Chang Y."/>
            <person name="Huang F."/>
            <person name="Chen Y."/>
            <person name="Hong S."/>
            <person name="Mi L."/>
            <person name="Sun Q."/>
            <person name="Zhang L."/>
            <person name="Zhou B."/>
            <person name="Peng R."/>
            <person name="Zhang X."/>
            <person name="Liu F."/>
        </authorList>
    </citation>
    <scope>NUCLEOTIDE SEQUENCE [LARGE SCALE GENOMIC DNA]</scope>
    <source>
        <strain evidence="3">cv. PA1801</strain>
    </source>
</reference>
<keyword evidence="3" id="KW-1185">Reference proteome</keyword>
<proteinExistence type="predicted"/>
<evidence type="ECO:0000313" key="3">
    <source>
        <dbReference type="Proteomes" id="UP000325315"/>
    </source>
</evidence>
<dbReference type="EMBL" id="SMMG02000005">
    <property type="protein sequence ID" value="KAA3475110.1"/>
    <property type="molecule type" value="Genomic_DNA"/>
</dbReference>
<accession>A0A5B6W0K4</accession>